<organism evidence="2 3">
    <name type="scientific">Lactuca sativa</name>
    <name type="common">Garden lettuce</name>
    <dbReference type="NCBI Taxonomy" id="4236"/>
    <lineage>
        <taxon>Eukaryota</taxon>
        <taxon>Viridiplantae</taxon>
        <taxon>Streptophyta</taxon>
        <taxon>Embryophyta</taxon>
        <taxon>Tracheophyta</taxon>
        <taxon>Spermatophyta</taxon>
        <taxon>Magnoliopsida</taxon>
        <taxon>eudicotyledons</taxon>
        <taxon>Gunneridae</taxon>
        <taxon>Pentapetalae</taxon>
        <taxon>asterids</taxon>
        <taxon>campanulids</taxon>
        <taxon>Asterales</taxon>
        <taxon>Asteraceae</taxon>
        <taxon>Cichorioideae</taxon>
        <taxon>Cichorieae</taxon>
        <taxon>Lactucinae</taxon>
        <taxon>Lactuca</taxon>
    </lineage>
</organism>
<evidence type="ECO:0000313" key="3">
    <source>
        <dbReference type="Proteomes" id="UP000235145"/>
    </source>
</evidence>
<protein>
    <recommendedName>
        <fullName evidence="4">Nucleotide-diphospho-sugar transferase domain-containing protein</fullName>
    </recommendedName>
</protein>
<evidence type="ECO:0000256" key="1">
    <source>
        <dbReference type="SAM" id="Phobius"/>
    </source>
</evidence>
<reference evidence="2 3" key="1">
    <citation type="journal article" date="2017" name="Nat. Commun.">
        <title>Genome assembly with in vitro proximity ligation data and whole-genome triplication in lettuce.</title>
        <authorList>
            <person name="Reyes-Chin-Wo S."/>
            <person name="Wang Z."/>
            <person name="Yang X."/>
            <person name="Kozik A."/>
            <person name="Arikit S."/>
            <person name="Song C."/>
            <person name="Xia L."/>
            <person name="Froenicke L."/>
            <person name="Lavelle D.O."/>
            <person name="Truco M.J."/>
            <person name="Xia R."/>
            <person name="Zhu S."/>
            <person name="Xu C."/>
            <person name="Xu H."/>
            <person name="Xu X."/>
            <person name="Cox K."/>
            <person name="Korf I."/>
            <person name="Meyers B.C."/>
            <person name="Michelmore R.W."/>
        </authorList>
    </citation>
    <scope>NUCLEOTIDE SEQUENCE [LARGE SCALE GENOMIC DNA]</scope>
    <source>
        <strain evidence="3">cv. Salinas</strain>
        <tissue evidence="2">Seedlings</tissue>
    </source>
</reference>
<name>A0A9R1W4Q8_LACSA</name>
<evidence type="ECO:0000313" key="2">
    <source>
        <dbReference type="EMBL" id="KAJ0216116.1"/>
    </source>
</evidence>
<dbReference type="InterPro" id="IPR029044">
    <property type="entry name" value="Nucleotide-diphossugar_trans"/>
</dbReference>
<dbReference type="SUPFAM" id="SSF53448">
    <property type="entry name" value="Nucleotide-diphospho-sugar transferases"/>
    <property type="match status" value="1"/>
</dbReference>
<keyword evidence="1" id="KW-0812">Transmembrane</keyword>
<dbReference type="Proteomes" id="UP000235145">
    <property type="component" value="Unassembled WGS sequence"/>
</dbReference>
<comment type="caution">
    <text evidence="2">The sequence shown here is derived from an EMBL/GenBank/DDBJ whole genome shotgun (WGS) entry which is preliminary data.</text>
</comment>
<gene>
    <name evidence="2" type="ORF">LSAT_V11C300148710</name>
</gene>
<dbReference type="PANTHER" id="PTHR33604">
    <property type="entry name" value="OSJNBA0004B13.7 PROTEIN"/>
    <property type="match status" value="1"/>
</dbReference>
<sequence length="640" mass="73708">MSRSAILNEVLNLNMAPKRGFYPLVLIVSLSALFIFSLHRYSSLPLPSSPPMTQFPLTNTNLNILQNPNIQTSPNFSLTIKVLTYDRLPSLTRCLRSLAAAHYDNDKVNIHIFIDHFKVLDQKDEYLDQKLNESRQILDFVDGFEWRFGQKMVHYRTGNVGLQAQWLEAWWPASDDEFAFVVEDDIELSPLYYRFLRGLIVNYYYNASNYSPWIYGASLQRPRFVPGISVAIKFVAESETIIVCNVTGKHGNKIHLDEDTQVFLYQLVGTWGQLLFPKPWKEFRLWYDIHKTKGIKPILDGMVTTGWYKKMGDKIWTPWFIKFIHSRTYFNIYTNFPHESALSVSHRDAGVNYGKTAGPDSNLLKETSQISKFSPLRNLKWYDFCFQEVSPNRIVNNVHDLDPILKSTQKSNTLILVNIHRTSKMFIKNLLCHFERLNVRNYVLVGPASDFLFDLARRGNPVINVDRFLDDFKKLKLSNVKNEVFVMAYVVKKALEMNYDTWVLDHDMIPVKPELFFDFLKLGLSVDFYVGERFGILFAKSSGSEIWTDRFVYEIAGMGGEGSFGILVGKLLEAKGVKLERVNDEGVEVKDSGSLMKNETKVVFWNSGLGLELVRNRLESFGLWIIDGECNCKAVICHSS</sequence>
<accession>A0A9R1W4Q8</accession>
<feature type="transmembrane region" description="Helical" evidence="1">
    <location>
        <begin position="21"/>
        <end position="41"/>
    </location>
</feature>
<keyword evidence="1" id="KW-0472">Membrane</keyword>
<keyword evidence="1" id="KW-1133">Transmembrane helix</keyword>
<keyword evidence="3" id="KW-1185">Reference proteome</keyword>
<dbReference type="PANTHER" id="PTHR33604:SF3">
    <property type="entry name" value="OSJNBA0004B13.7 PROTEIN"/>
    <property type="match status" value="1"/>
</dbReference>
<proteinExistence type="predicted"/>
<dbReference type="AlphaFoldDB" id="A0A9R1W4Q8"/>
<evidence type="ECO:0008006" key="4">
    <source>
        <dbReference type="Google" id="ProtNLM"/>
    </source>
</evidence>
<dbReference type="EMBL" id="NBSK02000003">
    <property type="protein sequence ID" value="KAJ0216116.1"/>
    <property type="molecule type" value="Genomic_DNA"/>
</dbReference>
<dbReference type="Gene3D" id="3.90.550.10">
    <property type="entry name" value="Spore Coat Polysaccharide Biosynthesis Protein SpsA, Chain A"/>
    <property type="match status" value="1"/>
</dbReference>